<dbReference type="EMBL" id="CP111016">
    <property type="protein sequence ID" value="WAR04261.1"/>
    <property type="molecule type" value="Genomic_DNA"/>
</dbReference>
<proteinExistence type="predicted"/>
<accession>A0ABY7E6S7</accession>
<dbReference type="Proteomes" id="UP001164746">
    <property type="component" value="Chromosome 5"/>
</dbReference>
<organism evidence="1 2">
    <name type="scientific">Mya arenaria</name>
    <name type="common">Soft-shell clam</name>
    <dbReference type="NCBI Taxonomy" id="6604"/>
    <lineage>
        <taxon>Eukaryota</taxon>
        <taxon>Metazoa</taxon>
        <taxon>Spiralia</taxon>
        <taxon>Lophotrochozoa</taxon>
        <taxon>Mollusca</taxon>
        <taxon>Bivalvia</taxon>
        <taxon>Autobranchia</taxon>
        <taxon>Heteroconchia</taxon>
        <taxon>Euheterodonta</taxon>
        <taxon>Imparidentia</taxon>
        <taxon>Neoheterodontei</taxon>
        <taxon>Myida</taxon>
        <taxon>Myoidea</taxon>
        <taxon>Myidae</taxon>
        <taxon>Mya</taxon>
    </lineage>
</organism>
<gene>
    <name evidence="1" type="ORF">MAR_019630</name>
</gene>
<evidence type="ECO:0000313" key="1">
    <source>
        <dbReference type="EMBL" id="WAR04261.1"/>
    </source>
</evidence>
<sequence>MYSTRPGRTFRKKTGRVVTLHELGFFDRDVIVTYGHWEIHSGYPPFDVGGKTDYTQDSKDKEMCLVTADDG</sequence>
<keyword evidence="2" id="KW-1185">Reference proteome</keyword>
<reference evidence="1" key="1">
    <citation type="submission" date="2022-11" db="EMBL/GenBank/DDBJ databases">
        <title>Centuries of genome instability and evolution in soft-shell clam transmissible cancer (bioRxiv).</title>
        <authorList>
            <person name="Hart S.F.M."/>
            <person name="Yonemitsu M.A."/>
            <person name="Giersch R.M."/>
            <person name="Beal B.F."/>
            <person name="Arriagada G."/>
            <person name="Davis B.W."/>
            <person name="Ostrander E.A."/>
            <person name="Goff S.P."/>
            <person name="Metzger M.J."/>
        </authorList>
    </citation>
    <scope>NUCLEOTIDE SEQUENCE</scope>
    <source>
        <strain evidence="1">MELC-2E11</strain>
        <tissue evidence="1">Siphon/mantle</tissue>
    </source>
</reference>
<evidence type="ECO:0000313" key="2">
    <source>
        <dbReference type="Proteomes" id="UP001164746"/>
    </source>
</evidence>
<name>A0ABY7E6S7_MYAAR</name>
<protein>
    <submittedName>
        <fullName evidence="1">Uncharacterized protein</fullName>
    </submittedName>
</protein>